<reference evidence="1" key="1">
    <citation type="submission" date="2018-05" db="EMBL/GenBank/DDBJ databases">
        <authorList>
            <person name="Lanie J.A."/>
            <person name="Ng W.-L."/>
            <person name="Kazmierczak K.M."/>
            <person name="Andrzejewski T.M."/>
            <person name="Davidsen T.M."/>
            <person name="Wayne K.J."/>
            <person name="Tettelin H."/>
            <person name="Glass J.I."/>
            <person name="Rusch D."/>
            <person name="Podicherti R."/>
            <person name="Tsui H.-C.T."/>
            <person name="Winkler M.E."/>
        </authorList>
    </citation>
    <scope>NUCLEOTIDE SEQUENCE</scope>
</reference>
<accession>A0A383AJX0</accession>
<name>A0A383AJX0_9ZZZZ</name>
<dbReference type="AlphaFoldDB" id="A0A383AJX0"/>
<gene>
    <name evidence="1" type="ORF">METZ01_LOCUS460926</name>
</gene>
<dbReference type="EMBL" id="UINC01192769">
    <property type="protein sequence ID" value="SVE08072.1"/>
    <property type="molecule type" value="Genomic_DNA"/>
</dbReference>
<feature type="non-terminal residue" evidence="1">
    <location>
        <position position="1"/>
    </location>
</feature>
<sequence length="99" mass="11500">GIIPHHHLSKSNRDKYIHDMLPSLSRNLRTFNTVSSDWTCKNGWVLLGNWDQNKTMDNIQYLGKGIKCWTSAVDPDYRQWAGNRENNFGPLRNIFSGHN</sequence>
<organism evidence="1">
    <name type="scientific">marine metagenome</name>
    <dbReference type="NCBI Taxonomy" id="408172"/>
    <lineage>
        <taxon>unclassified sequences</taxon>
        <taxon>metagenomes</taxon>
        <taxon>ecological metagenomes</taxon>
    </lineage>
</organism>
<protein>
    <submittedName>
        <fullName evidence="1">Uncharacterized protein</fullName>
    </submittedName>
</protein>
<evidence type="ECO:0000313" key="1">
    <source>
        <dbReference type="EMBL" id="SVE08072.1"/>
    </source>
</evidence>
<proteinExistence type="predicted"/>